<keyword evidence="2" id="KW-1185">Reference proteome</keyword>
<dbReference type="InterPro" id="IPR003737">
    <property type="entry name" value="GlcNAc_PI_deacetylase-related"/>
</dbReference>
<dbReference type="EMBL" id="LK028559">
    <property type="protein sequence ID" value="CDR31247.1"/>
    <property type="molecule type" value="Genomic_DNA"/>
</dbReference>
<protein>
    <submittedName>
        <fullName evidence="1">N-acetylglucosaminyl phosphatidylinositol deacetylase-related protein</fullName>
    </submittedName>
</protein>
<evidence type="ECO:0000313" key="1">
    <source>
        <dbReference type="EMBL" id="CDR31247.1"/>
    </source>
</evidence>
<dbReference type="Pfam" id="PF02585">
    <property type="entry name" value="PIG-L"/>
    <property type="match status" value="1"/>
</dbReference>
<name>A0A061AJU1_9MOLU</name>
<organism evidence="1 2">
    <name type="scientific">Acholeplasma oculi</name>
    <dbReference type="NCBI Taxonomy" id="35623"/>
    <lineage>
        <taxon>Bacteria</taxon>
        <taxon>Bacillati</taxon>
        <taxon>Mycoplasmatota</taxon>
        <taxon>Mollicutes</taxon>
        <taxon>Acholeplasmatales</taxon>
        <taxon>Acholeplasmataceae</taxon>
        <taxon>Acholeplasma</taxon>
    </lineage>
</organism>
<dbReference type="AlphaFoldDB" id="A0A061AJU1"/>
<dbReference type="Proteomes" id="UP000032434">
    <property type="component" value="Chromosome 1"/>
</dbReference>
<dbReference type="OrthoDB" id="282207at2"/>
<dbReference type="InParanoid" id="A0A061AJU1"/>
<gene>
    <name evidence="1" type="ORF">Aocu_11740</name>
</gene>
<dbReference type="HOGENOM" id="CLU_968543_0_0_14"/>
<dbReference type="KEGG" id="aoc:Aocu_11740"/>
<sequence>MEKYLSRTEFYVPDQVDLEKAIKRTTHMAVLAHHDDIEIGAIDGVLQAFQKEDKWFFGVVVTDGSGSSRGGNYKNYTNEDMMRVRNLEQKKAAFLGEYGLQAFINAPSSETKDAKNETVVEEIRKMILDAKPEIIYTHNLADKHDTHIGVVTKTIKAIRLIDKSLRPKKLYAVEVWRDLDWLMDDEKVVFSVGHRPNLTSALVEIFDSQIDGAKRYDLATIGRRLANATFSNAHQVDQSDQVVNGMDLTPLIEDDSIDMVEFILAAIDRFKKDVENKIRKMI</sequence>
<dbReference type="STRING" id="35623.Aocu_11740"/>
<proteinExistence type="predicted"/>
<accession>A0A061AJU1</accession>
<dbReference type="InterPro" id="IPR024078">
    <property type="entry name" value="LmbE-like_dom_sf"/>
</dbReference>
<dbReference type="RefSeq" id="WP_045749687.1">
    <property type="nucleotide sequence ID" value="NZ_FUZK01000001.1"/>
</dbReference>
<reference evidence="2" key="1">
    <citation type="submission" date="2014-05" db="EMBL/GenBank/DDBJ databases">
        <authorList>
            <person name="Kube M."/>
        </authorList>
    </citation>
    <scope>NUCLEOTIDE SEQUENCE [LARGE SCALE GENOMIC DNA]</scope>
</reference>
<dbReference type="SUPFAM" id="SSF102588">
    <property type="entry name" value="LmbE-like"/>
    <property type="match status" value="1"/>
</dbReference>
<dbReference type="PATRIC" id="fig|35623.3.peg.1174"/>
<evidence type="ECO:0000313" key="2">
    <source>
        <dbReference type="Proteomes" id="UP000032434"/>
    </source>
</evidence>
<dbReference type="Gene3D" id="3.40.50.10320">
    <property type="entry name" value="LmbE-like"/>
    <property type="match status" value="1"/>
</dbReference>